<comment type="caution">
    <text evidence="2">The sequence shown here is derived from an EMBL/GenBank/DDBJ whole genome shotgun (WGS) entry which is preliminary data.</text>
</comment>
<dbReference type="InterPro" id="IPR000719">
    <property type="entry name" value="Prot_kinase_dom"/>
</dbReference>
<keyword evidence="3" id="KW-1185">Reference proteome</keyword>
<accession>A0A2U1KME1</accession>
<protein>
    <submittedName>
        <fullName evidence="2">Protein kinase-like domain, Concanavalin A-like lectin/glucanase domain protein</fullName>
    </submittedName>
</protein>
<keyword evidence="2" id="KW-0808">Transferase</keyword>
<proteinExistence type="predicted"/>
<dbReference type="PANTHER" id="PTHR27006">
    <property type="entry name" value="PROMASTIGOTE SURFACE ANTIGEN PROTEIN PSA"/>
    <property type="match status" value="1"/>
</dbReference>
<dbReference type="GO" id="GO:0004672">
    <property type="term" value="F:protein kinase activity"/>
    <property type="evidence" value="ECO:0007669"/>
    <property type="project" value="InterPro"/>
</dbReference>
<keyword evidence="2" id="KW-0418">Kinase</keyword>
<dbReference type="InterPro" id="IPR011009">
    <property type="entry name" value="Kinase-like_dom_sf"/>
</dbReference>
<dbReference type="Gene3D" id="1.10.510.10">
    <property type="entry name" value="Transferase(Phosphotransferase) domain 1"/>
    <property type="match status" value="1"/>
</dbReference>
<gene>
    <name evidence="2" type="ORF">CTI12_AA585960</name>
</gene>
<feature type="domain" description="Protein kinase" evidence="1">
    <location>
        <begin position="1"/>
        <end position="111"/>
    </location>
</feature>
<evidence type="ECO:0000259" key="1">
    <source>
        <dbReference type="PROSITE" id="PS50011"/>
    </source>
</evidence>
<dbReference type="EMBL" id="PKPP01016169">
    <property type="protein sequence ID" value="PWA37947.1"/>
    <property type="molecule type" value="Genomic_DNA"/>
</dbReference>
<dbReference type="AlphaFoldDB" id="A0A2U1KME1"/>
<dbReference type="InterPro" id="IPR001245">
    <property type="entry name" value="Ser-Thr/Tyr_kinase_cat_dom"/>
</dbReference>
<reference evidence="2 3" key="1">
    <citation type="journal article" date="2018" name="Mol. Plant">
        <title>The genome of Artemisia annua provides insight into the evolution of Asteraceae family and artemisinin biosynthesis.</title>
        <authorList>
            <person name="Shen Q."/>
            <person name="Zhang L."/>
            <person name="Liao Z."/>
            <person name="Wang S."/>
            <person name="Yan T."/>
            <person name="Shi P."/>
            <person name="Liu M."/>
            <person name="Fu X."/>
            <person name="Pan Q."/>
            <person name="Wang Y."/>
            <person name="Lv Z."/>
            <person name="Lu X."/>
            <person name="Zhang F."/>
            <person name="Jiang W."/>
            <person name="Ma Y."/>
            <person name="Chen M."/>
            <person name="Hao X."/>
            <person name="Li L."/>
            <person name="Tang Y."/>
            <person name="Lv G."/>
            <person name="Zhou Y."/>
            <person name="Sun X."/>
            <person name="Brodelius P.E."/>
            <person name="Rose J.K.C."/>
            <person name="Tang K."/>
        </authorList>
    </citation>
    <scope>NUCLEOTIDE SEQUENCE [LARGE SCALE GENOMIC DNA]</scope>
    <source>
        <strain evidence="3">cv. Huhao1</strain>
        <tissue evidence="2">Leaf</tissue>
    </source>
</reference>
<evidence type="ECO:0000313" key="3">
    <source>
        <dbReference type="Proteomes" id="UP000245207"/>
    </source>
</evidence>
<dbReference type="GO" id="GO:0005524">
    <property type="term" value="F:ATP binding"/>
    <property type="evidence" value="ECO:0007669"/>
    <property type="project" value="InterPro"/>
</dbReference>
<dbReference type="PROSITE" id="PS50011">
    <property type="entry name" value="PROTEIN_KINASE_DOM"/>
    <property type="match status" value="1"/>
</dbReference>
<dbReference type="Pfam" id="PF07714">
    <property type="entry name" value="PK_Tyr_Ser-Thr"/>
    <property type="match status" value="1"/>
</dbReference>
<dbReference type="GO" id="GO:0030246">
    <property type="term" value="F:carbohydrate binding"/>
    <property type="evidence" value="ECO:0007669"/>
    <property type="project" value="UniProtKB-KW"/>
</dbReference>
<evidence type="ECO:0000313" key="2">
    <source>
        <dbReference type="EMBL" id="PWA37947.1"/>
    </source>
</evidence>
<dbReference type="PANTHER" id="PTHR27006:SF616">
    <property type="entry name" value="CYSTEINE-RICH RECEPTOR-LIKE PROTEIN KINASE 10"/>
    <property type="match status" value="1"/>
</dbReference>
<sequence length="174" mass="18931">MAPEYIMQGHFSVKTDVFSFGVLVLEMVAGQRNHSFGIGNTIQNLLSFAWKSWENGSTLDMIDPTLKTGSSGSLHNINRSIHIGLLCVQESVTDRPTMGSVVLMLNSLSYILPQPSKPAFLVHSTSTDSEMPLLLEFSSSSGSSGLERPDVSKINLRSSPFSVNDVTVSEIVPR</sequence>
<dbReference type="OrthoDB" id="4062651at2759"/>
<dbReference type="Proteomes" id="UP000245207">
    <property type="component" value="Unassembled WGS sequence"/>
</dbReference>
<keyword evidence="2" id="KW-0430">Lectin</keyword>
<organism evidence="2 3">
    <name type="scientific">Artemisia annua</name>
    <name type="common">Sweet wormwood</name>
    <dbReference type="NCBI Taxonomy" id="35608"/>
    <lineage>
        <taxon>Eukaryota</taxon>
        <taxon>Viridiplantae</taxon>
        <taxon>Streptophyta</taxon>
        <taxon>Embryophyta</taxon>
        <taxon>Tracheophyta</taxon>
        <taxon>Spermatophyta</taxon>
        <taxon>Magnoliopsida</taxon>
        <taxon>eudicotyledons</taxon>
        <taxon>Gunneridae</taxon>
        <taxon>Pentapetalae</taxon>
        <taxon>asterids</taxon>
        <taxon>campanulids</taxon>
        <taxon>Asterales</taxon>
        <taxon>Asteraceae</taxon>
        <taxon>Asteroideae</taxon>
        <taxon>Anthemideae</taxon>
        <taxon>Artemisiinae</taxon>
        <taxon>Artemisia</taxon>
    </lineage>
</organism>
<name>A0A2U1KME1_ARTAN</name>
<dbReference type="STRING" id="35608.A0A2U1KME1"/>
<dbReference type="SUPFAM" id="SSF56112">
    <property type="entry name" value="Protein kinase-like (PK-like)"/>
    <property type="match status" value="1"/>
</dbReference>